<dbReference type="AlphaFoldDB" id="X7ZIN4"/>
<evidence type="ECO:0000313" key="1">
    <source>
        <dbReference type="EMBL" id="EUA19209.1"/>
    </source>
</evidence>
<sequence length="70" mass="7616">MTNVLLGGVALGLADGPTEAHKVNLARMLLKNYQAEDPEWPSELLDKRVEAARAKYGDLLDRIPALPDSS</sequence>
<gene>
    <name evidence="1" type="primary">fadE1_1</name>
    <name evidence="1" type="ORF">I553_10367</name>
</gene>
<dbReference type="EMBL" id="JAOB01000073">
    <property type="protein sequence ID" value="EUA19209.1"/>
    <property type="molecule type" value="Genomic_DNA"/>
</dbReference>
<reference evidence="1" key="1">
    <citation type="submission" date="2014-01" db="EMBL/GenBank/DDBJ databases">
        <authorList>
            <person name="Brown-Elliot B."/>
            <person name="Wallace R."/>
            <person name="Lenaerts A."/>
            <person name="Ordway D."/>
            <person name="DeGroote M.A."/>
            <person name="Parker T."/>
            <person name="Sizemore C."/>
            <person name="Tallon L.J."/>
            <person name="Sadzewicz L.K."/>
            <person name="Sengamalay N."/>
            <person name="Fraser C.M."/>
            <person name="Hine E."/>
            <person name="Shefchek K.A."/>
            <person name="Das S.P."/>
            <person name="Tettelin H."/>
        </authorList>
    </citation>
    <scope>NUCLEOTIDE SEQUENCE [LARGE SCALE GENOMIC DNA]</scope>
    <source>
        <strain evidence="1">4042</strain>
    </source>
</reference>
<protein>
    <submittedName>
        <fullName evidence="1">Acyl-CoA dehydrogenase domain protein</fullName>
    </submittedName>
</protein>
<organism evidence="1">
    <name type="scientific">Mycobacterium xenopi 4042</name>
    <dbReference type="NCBI Taxonomy" id="1299334"/>
    <lineage>
        <taxon>Bacteria</taxon>
        <taxon>Bacillati</taxon>
        <taxon>Actinomycetota</taxon>
        <taxon>Actinomycetes</taxon>
        <taxon>Mycobacteriales</taxon>
        <taxon>Mycobacteriaceae</taxon>
        <taxon>Mycobacterium</taxon>
    </lineage>
</organism>
<dbReference type="PATRIC" id="fig|1299334.3.peg.7973"/>
<name>X7ZIN4_MYCXE</name>
<comment type="caution">
    <text evidence="1">The sequence shown here is derived from an EMBL/GenBank/DDBJ whole genome shotgun (WGS) entry which is preliminary data.</text>
</comment>
<accession>X7ZIN4</accession>
<proteinExistence type="predicted"/>